<dbReference type="InterPro" id="IPR011051">
    <property type="entry name" value="RmlC_Cupin_sf"/>
</dbReference>
<dbReference type="GO" id="GO:0003677">
    <property type="term" value="F:DNA binding"/>
    <property type="evidence" value="ECO:0007669"/>
    <property type="project" value="UniProtKB-KW"/>
</dbReference>
<comment type="caution">
    <text evidence="3">The sequence shown here is derived from an EMBL/GenBank/DDBJ whole genome shotgun (WGS) entry which is preliminary data.</text>
</comment>
<proteinExistence type="predicted"/>
<feature type="domain" description="HTH cro/C1-type" evidence="2">
    <location>
        <begin position="11"/>
        <end position="65"/>
    </location>
</feature>
<organism evidence="3 4">
    <name type="scientific">Halanaerobium saccharolyticum</name>
    <dbReference type="NCBI Taxonomy" id="43595"/>
    <lineage>
        <taxon>Bacteria</taxon>
        <taxon>Bacillati</taxon>
        <taxon>Bacillota</taxon>
        <taxon>Clostridia</taxon>
        <taxon>Halanaerobiales</taxon>
        <taxon>Halanaerobiaceae</taxon>
        <taxon>Halanaerobium</taxon>
    </lineage>
</organism>
<dbReference type="OrthoDB" id="9814553at2"/>
<protein>
    <submittedName>
        <fullName evidence="3">XRE family transcriptional regulator</fullName>
    </submittedName>
</protein>
<dbReference type="SMART" id="SM00530">
    <property type="entry name" value="HTH_XRE"/>
    <property type="match status" value="1"/>
</dbReference>
<dbReference type="PROSITE" id="PS50943">
    <property type="entry name" value="HTH_CROC1"/>
    <property type="match status" value="1"/>
</dbReference>
<dbReference type="Pfam" id="PF01381">
    <property type="entry name" value="HTH_3"/>
    <property type="match status" value="1"/>
</dbReference>
<dbReference type="RefSeq" id="WP_133513902.1">
    <property type="nucleotide sequence ID" value="NZ_SNWX01000002.1"/>
</dbReference>
<dbReference type="GO" id="GO:0005829">
    <property type="term" value="C:cytosol"/>
    <property type="evidence" value="ECO:0007669"/>
    <property type="project" value="TreeGrafter"/>
</dbReference>
<dbReference type="Proteomes" id="UP000295064">
    <property type="component" value="Unassembled WGS sequence"/>
</dbReference>
<evidence type="ECO:0000313" key="3">
    <source>
        <dbReference type="EMBL" id="TDO94821.1"/>
    </source>
</evidence>
<dbReference type="InterPro" id="IPR010982">
    <property type="entry name" value="Lambda_DNA-bd_dom_sf"/>
</dbReference>
<dbReference type="PANTHER" id="PTHR46797">
    <property type="entry name" value="HTH-TYPE TRANSCRIPTIONAL REGULATOR"/>
    <property type="match status" value="1"/>
</dbReference>
<sequence length="183" mass="20641">MSDNTKLGQRIRQKRKAKGMSLNDVAEKIQKTSSYLSQVERGLAEPSITALREIARALEVPIFYFLIEEENHNAVVRKDERRILNFPGSHLTFELLSPDLNREMEVIAATLEPGAATSDDPLNHLGEECTIVVEGKMYIKIGDQEYELEPGDSIYYKASLPHKIKSIGEEDLHFISAITPPNF</sequence>
<dbReference type="EMBL" id="SNWX01000002">
    <property type="protein sequence ID" value="TDO94821.1"/>
    <property type="molecule type" value="Genomic_DNA"/>
</dbReference>
<dbReference type="Gene3D" id="1.10.260.40">
    <property type="entry name" value="lambda repressor-like DNA-binding domains"/>
    <property type="match status" value="1"/>
</dbReference>
<dbReference type="CDD" id="cd02209">
    <property type="entry name" value="cupin_XRE_C"/>
    <property type="match status" value="1"/>
</dbReference>
<evidence type="ECO:0000313" key="4">
    <source>
        <dbReference type="Proteomes" id="UP000295064"/>
    </source>
</evidence>
<dbReference type="Pfam" id="PF07883">
    <property type="entry name" value="Cupin_2"/>
    <property type="match status" value="1"/>
</dbReference>
<accession>A0A4R6M0V8</accession>
<dbReference type="CDD" id="cd00093">
    <property type="entry name" value="HTH_XRE"/>
    <property type="match status" value="1"/>
</dbReference>
<dbReference type="GO" id="GO:0003700">
    <property type="term" value="F:DNA-binding transcription factor activity"/>
    <property type="evidence" value="ECO:0007669"/>
    <property type="project" value="TreeGrafter"/>
</dbReference>
<reference evidence="3 4" key="1">
    <citation type="submission" date="2019-03" db="EMBL/GenBank/DDBJ databases">
        <title>Subsurface microbial communities from deep shales in Ohio and West Virginia, USA.</title>
        <authorList>
            <person name="Wrighton K."/>
        </authorList>
    </citation>
    <scope>NUCLEOTIDE SEQUENCE [LARGE SCALE GENOMIC DNA]</scope>
    <source>
        <strain evidence="3 4">MA284_T2</strain>
    </source>
</reference>
<dbReference type="SUPFAM" id="SSF51182">
    <property type="entry name" value="RmlC-like cupins"/>
    <property type="match status" value="1"/>
</dbReference>
<dbReference type="PANTHER" id="PTHR46797:SF19">
    <property type="entry name" value="BLL2473 PROTEIN"/>
    <property type="match status" value="1"/>
</dbReference>
<dbReference type="InterPro" id="IPR050807">
    <property type="entry name" value="TransReg_Diox_bact_type"/>
</dbReference>
<dbReference type="InterPro" id="IPR013096">
    <property type="entry name" value="Cupin_2"/>
</dbReference>
<keyword evidence="1" id="KW-0238">DNA-binding</keyword>
<name>A0A4R6M0V8_9FIRM</name>
<gene>
    <name evidence="3" type="ORF">DFR79_102199</name>
</gene>
<evidence type="ECO:0000259" key="2">
    <source>
        <dbReference type="PROSITE" id="PS50943"/>
    </source>
</evidence>
<dbReference type="SUPFAM" id="SSF47413">
    <property type="entry name" value="lambda repressor-like DNA-binding domains"/>
    <property type="match status" value="1"/>
</dbReference>
<dbReference type="AlphaFoldDB" id="A0A4R6M0V8"/>
<evidence type="ECO:0000256" key="1">
    <source>
        <dbReference type="ARBA" id="ARBA00023125"/>
    </source>
</evidence>
<dbReference type="InterPro" id="IPR014710">
    <property type="entry name" value="RmlC-like_jellyroll"/>
</dbReference>
<dbReference type="InterPro" id="IPR001387">
    <property type="entry name" value="Cro/C1-type_HTH"/>
</dbReference>
<dbReference type="Gene3D" id="2.60.120.10">
    <property type="entry name" value="Jelly Rolls"/>
    <property type="match status" value="1"/>
</dbReference>